<evidence type="ECO:0000256" key="3">
    <source>
        <dbReference type="ARBA" id="ARBA00022842"/>
    </source>
</evidence>
<evidence type="ECO:0000256" key="2">
    <source>
        <dbReference type="ARBA" id="ARBA00022801"/>
    </source>
</evidence>
<keyword evidence="5" id="KW-1185">Reference proteome</keyword>
<evidence type="ECO:0000313" key="5">
    <source>
        <dbReference type="Proteomes" id="UP001216907"/>
    </source>
</evidence>
<protein>
    <submittedName>
        <fullName evidence="4">Haloacid dehalogenase-like hydrolase</fullName>
    </submittedName>
</protein>
<name>A0ABT6FDE7_9BACT</name>
<organism evidence="4 5">
    <name type="scientific">Paludisphaera mucosa</name>
    <dbReference type="NCBI Taxonomy" id="3030827"/>
    <lineage>
        <taxon>Bacteria</taxon>
        <taxon>Pseudomonadati</taxon>
        <taxon>Planctomycetota</taxon>
        <taxon>Planctomycetia</taxon>
        <taxon>Isosphaerales</taxon>
        <taxon>Isosphaeraceae</taxon>
        <taxon>Paludisphaera</taxon>
    </lineage>
</organism>
<dbReference type="PROSITE" id="PS01228">
    <property type="entry name" value="COF_1"/>
    <property type="match status" value="1"/>
</dbReference>
<dbReference type="PANTHER" id="PTHR43344">
    <property type="entry name" value="PHOSPHOSERINE PHOSPHATASE"/>
    <property type="match status" value="1"/>
</dbReference>
<comment type="caution">
    <text evidence="4">The sequence shown here is derived from an EMBL/GenBank/DDBJ whole genome shotgun (WGS) entry which is preliminary data.</text>
</comment>
<dbReference type="PANTHER" id="PTHR43344:SF13">
    <property type="entry name" value="PHOSPHATASE RV3661-RELATED"/>
    <property type="match status" value="1"/>
</dbReference>
<keyword evidence="3" id="KW-0460">Magnesium</keyword>
<keyword evidence="2" id="KW-0378">Hydrolase</keyword>
<dbReference type="Gene3D" id="1.20.1440.100">
    <property type="entry name" value="SG protein - dephosphorylation function"/>
    <property type="match status" value="1"/>
</dbReference>
<keyword evidence="1" id="KW-0479">Metal-binding</keyword>
<reference evidence="4 5" key="1">
    <citation type="submission" date="2023-03" db="EMBL/GenBank/DDBJ databases">
        <title>Paludisphaera mucosa sp. nov. a novel planctomycete from northern fen.</title>
        <authorList>
            <person name="Ivanova A."/>
        </authorList>
    </citation>
    <scope>NUCLEOTIDE SEQUENCE [LARGE SCALE GENOMIC DNA]</scope>
    <source>
        <strain evidence="4 5">Pla2</strain>
    </source>
</reference>
<evidence type="ECO:0000313" key="4">
    <source>
        <dbReference type="EMBL" id="MDG3005600.1"/>
    </source>
</evidence>
<dbReference type="InterPro" id="IPR036412">
    <property type="entry name" value="HAD-like_sf"/>
</dbReference>
<dbReference type="SUPFAM" id="SSF56784">
    <property type="entry name" value="HAD-like"/>
    <property type="match status" value="1"/>
</dbReference>
<proteinExistence type="predicted"/>
<dbReference type="EMBL" id="JARRAG010000002">
    <property type="protein sequence ID" value="MDG3005600.1"/>
    <property type="molecule type" value="Genomic_DNA"/>
</dbReference>
<dbReference type="Proteomes" id="UP001216907">
    <property type="component" value="Unassembled WGS sequence"/>
</dbReference>
<evidence type="ECO:0000256" key="1">
    <source>
        <dbReference type="ARBA" id="ARBA00022723"/>
    </source>
</evidence>
<dbReference type="RefSeq" id="WP_277861931.1">
    <property type="nucleotide sequence ID" value="NZ_JARRAG010000002.1"/>
</dbReference>
<dbReference type="Pfam" id="PF12710">
    <property type="entry name" value="HAD"/>
    <property type="match status" value="1"/>
</dbReference>
<gene>
    <name evidence="4" type="ORF">PZE19_17570</name>
</gene>
<dbReference type="InterPro" id="IPR023214">
    <property type="entry name" value="HAD_sf"/>
</dbReference>
<dbReference type="Gene3D" id="3.40.50.1000">
    <property type="entry name" value="HAD superfamily/HAD-like"/>
    <property type="match status" value="1"/>
</dbReference>
<dbReference type="InterPro" id="IPR050582">
    <property type="entry name" value="HAD-like_SerB"/>
</dbReference>
<accession>A0ABT6FDE7</accession>
<sequence length="238" mass="26380">MIADEPRPDGWPTYEKPPSAAFIDVDGTLLAETTTFLFARILMRRGLIRRSSLLRALYHGLQHRFGRLDYGALIAYGLKNIASVPVVELERIAYENFVEHVKPRLYPGVVEHFNALRKLGTPLVLVSSSPGLVIEPLRIYLSCADALTTKVVINRGRLVGVGGGPPCYGEGKLFWAEEWAGRYGLPIGEAAAYADNWSDRALLGRVGRGVVVHPGKRLTRLARERGWDVVRPGRPKRG</sequence>